<gene>
    <name evidence="2" type="ORF">JOC95_002383</name>
</gene>
<organism evidence="2 3">
    <name type="scientific">Sutcliffiella tianshenii</name>
    <dbReference type="NCBI Taxonomy" id="1463404"/>
    <lineage>
        <taxon>Bacteria</taxon>
        <taxon>Bacillati</taxon>
        <taxon>Bacillota</taxon>
        <taxon>Bacilli</taxon>
        <taxon>Bacillales</taxon>
        <taxon>Bacillaceae</taxon>
        <taxon>Sutcliffiella</taxon>
    </lineage>
</organism>
<comment type="caution">
    <text evidence="2">The sequence shown here is derived from an EMBL/GenBank/DDBJ whole genome shotgun (WGS) entry which is preliminary data.</text>
</comment>
<dbReference type="EMBL" id="JAFBED010000004">
    <property type="protein sequence ID" value="MBM7620530.1"/>
    <property type="molecule type" value="Genomic_DNA"/>
</dbReference>
<evidence type="ECO:0000313" key="3">
    <source>
        <dbReference type="Proteomes" id="UP000737402"/>
    </source>
</evidence>
<dbReference type="PROSITE" id="PS50965">
    <property type="entry name" value="NERD"/>
    <property type="match status" value="1"/>
</dbReference>
<dbReference type="Proteomes" id="UP000737402">
    <property type="component" value="Unassembled WGS sequence"/>
</dbReference>
<accession>A0ABS2P0P7</accession>
<reference evidence="2 3" key="1">
    <citation type="submission" date="2021-01" db="EMBL/GenBank/DDBJ databases">
        <title>Genomic Encyclopedia of Type Strains, Phase IV (KMG-IV): sequencing the most valuable type-strain genomes for metagenomic binning, comparative biology and taxonomic classification.</title>
        <authorList>
            <person name="Goeker M."/>
        </authorList>
    </citation>
    <scope>NUCLEOTIDE SEQUENCE [LARGE SCALE GENOMIC DNA]</scope>
    <source>
        <strain evidence="2 3">DSM 25879</strain>
    </source>
</reference>
<dbReference type="InterPro" id="IPR011528">
    <property type="entry name" value="NERD"/>
</dbReference>
<evidence type="ECO:0000259" key="1">
    <source>
        <dbReference type="PROSITE" id="PS50965"/>
    </source>
</evidence>
<name>A0ABS2P0P7_9BACI</name>
<dbReference type="RefSeq" id="WP_204416249.1">
    <property type="nucleotide sequence ID" value="NZ_JAFBED010000004.1"/>
</dbReference>
<sequence length="317" mass="37102">MEALLRRIREFHPKRSIITEDLAKRTAGHKGEVSLSFHLSSLDHKKICILHNVRLKVNDFVFQIDFMLVSTNYILILEVKNIAGTIYFESNFDQFIRTINGKEEGFYNPLIQVRRQENLLKEWLNVNKLPSIPIESFIVFTNPQTIIKADNKFRDSKKIIHSYNLTNRIDFLQKIHRNQLLTEKELAKLTRLIKKKNEPEEVNILARYGIKKEEILKGVQCPKCSYLPLKRKGKWSCESCRCLFQDAHINAIHDYLHLLQPTISYHQFKDFLQIESRSVASKLLSSLGLPYTGSTKNRVYYLNKDSISLNQKTKQPL</sequence>
<evidence type="ECO:0000313" key="2">
    <source>
        <dbReference type="EMBL" id="MBM7620530.1"/>
    </source>
</evidence>
<feature type="domain" description="NERD" evidence="1">
    <location>
        <begin position="27"/>
        <end position="143"/>
    </location>
</feature>
<dbReference type="Pfam" id="PF08378">
    <property type="entry name" value="NERD"/>
    <property type="match status" value="1"/>
</dbReference>
<keyword evidence="3" id="KW-1185">Reference proteome</keyword>
<proteinExistence type="predicted"/>
<protein>
    <recommendedName>
        <fullName evidence="1">NERD domain-containing protein</fullName>
    </recommendedName>
</protein>